<proteinExistence type="predicted"/>
<reference evidence="2" key="1">
    <citation type="submission" date="2020-05" db="EMBL/GenBank/DDBJ databases">
        <title>High-Quality Genomes of Partial-Nitritation/Anammox System by Hierarchical Clustering Based Hybrid Assembly.</title>
        <authorList>
            <person name="Liu L."/>
            <person name="Wang Y."/>
            <person name="Che Y."/>
            <person name="Chen Y."/>
            <person name="Xia Y."/>
            <person name="Luo R."/>
            <person name="Cheng S.H."/>
            <person name="Zheng C."/>
            <person name="Zhang T."/>
        </authorList>
    </citation>
    <scope>NUCLEOTIDE SEQUENCE</scope>
    <source>
        <strain evidence="2">H1_PAT1</strain>
    </source>
</reference>
<dbReference type="EMBL" id="JABTTY010000001">
    <property type="protein sequence ID" value="MBE7524901.1"/>
    <property type="molecule type" value="Genomic_DNA"/>
</dbReference>
<feature type="transmembrane region" description="Helical" evidence="1">
    <location>
        <begin position="6"/>
        <end position="22"/>
    </location>
</feature>
<feature type="transmembrane region" description="Helical" evidence="1">
    <location>
        <begin position="56"/>
        <end position="74"/>
    </location>
</feature>
<keyword evidence="1" id="KW-0472">Membrane</keyword>
<feature type="transmembrane region" description="Helical" evidence="1">
    <location>
        <begin position="83"/>
        <end position="100"/>
    </location>
</feature>
<keyword evidence="1" id="KW-1133">Transmembrane helix</keyword>
<dbReference type="Proteomes" id="UP000710385">
    <property type="component" value="Unassembled WGS sequence"/>
</dbReference>
<name>A0A928TPX1_UNCKA</name>
<evidence type="ECO:0000313" key="3">
    <source>
        <dbReference type="Proteomes" id="UP000710385"/>
    </source>
</evidence>
<accession>A0A928TPX1</accession>
<gene>
    <name evidence="2" type="ORF">HS096_00670</name>
</gene>
<evidence type="ECO:0000256" key="1">
    <source>
        <dbReference type="SAM" id="Phobius"/>
    </source>
</evidence>
<evidence type="ECO:0000313" key="2">
    <source>
        <dbReference type="EMBL" id="MBE7524901.1"/>
    </source>
</evidence>
<dbReference type="AlphaFoldDB" id="A0A928TPX1"/>
<sequence length="146" mass="15986">MSTIPTILAGITGIFFLLLFIQRLVGRTFCALCASVSLAWLTLFVLYRLGQEIDPAILGVLMGASVTGALYMLSGKLPERFRLFKLPFFLSGILAVYALLGIQGDMLSATGLLLVLWTVFAAAYAVRHQPAMGRVVQRIIACCRDW</sequence>
<organism evidence="2 3">
    <name type="scientific">candidate division WWE3 bacterium</name>
    <dbReference type="NCBI Taxonomy" id="2053526"/>
    <lineage>
        <taxon>Bacteria</taxon>
        <taxon>Katanobacteria</taxon>
    </lineage>
</organism>
<comment type="caution">
    <text evidence="2">The sequence shown here is derived from an EMBL/GenBank/DDBJ whole genome shotgun (WGS) entry which is preliminary data.</text>
</comment>
<feature type="transmembrane region" description="Helical" evidence="1">
    <location>
        <begin position="106"/>
        <end position="126"/>
    </location>
</feature>
<keyword evidence="1" id="KW-0812">Transmembrane</keyword>
<protein>
    <submittedName>
        <fullName evidence="2">Uncharacterized protein</fullName>
    </submittedName>
</protein>
<feature type="transmembrane region" description="Helical" evidence="1">
    <location>
        <begin position="29"/>
        <end position="50"/>
    </location>
</feature>